<dbReference type="EMBL" id="BTFZ01000002">
    <property type="protein sequence ID" value="GMM34491.1"/>
    <property type="molecule type" value="Genomic_DNA"/>
</dbReference>
<dbReference type="RefSeq" id="XP_064851491.1">
    <property type="nucleotide sequence ID" value="XM_064995419.1"/>
</dbReference>
<dbReference type="PANTHER" id="PTHR46115">
    <property type="entry name" value="THIOREDOXIN-LIKE PROTEIN 1"/>
    <property type="match status" value="1"/>
</dbReference>
<feature type="disulfide bond" description="Redox-active" evidence="4">
    <location>
        <begin position="30"/>
        <end position="33"/>
    </location>
</feature>
<dbReference type="InterPro" id="IPR005746">
    <property type="entry name" value="Thioredoxin"/>
</dbReference>
<feature type="active site" description="Nucleophile" evidence="3">
    <location>
        <position position="33"/>
    </location>
</feature>
<keyword evidence="7" id="KW-1185">Reference proteome</keyword>
<evidence type="ECO:0000256" key="3">
    <source>
        <dbReference type="PIRSR" id="PIRSR000077-1"/>
    </source>
</evidence>
<feature type="active site" description="Nucleophile" evidence="3">
    <location>
        <position position="30"/>
    </location>
</feature>
<dbReference type="GeneID" id="90072470"/>
<dbReference type="PROSITE" id="PS00194">
    <property type="entry name" value="THIOREDOXIN_1"/>
    <property type="match status" value="1"/>
</dbReference>
<feature type="site" description="Deprotonates C-terminal active site Cys" evidence="3">
    <location>
        <position position="24"/>
    </location>
</feature>
<proteinExistence type="inferred from homology"/>
<dbReference type="InterPro" id="IPR036249">
    <property type="entry name" value="Thioredoxin-like_sf"/>
</dbReference>
<dbReference type="PROSITE" id="PS51352">
    <property type="entry name" value="THIOREDOXIN_2"/>
    <property type="match status" value="1"/>
</dbReference>
<name>A0AAV5QII3_9ASCO</name>
<feature type="site" description="Contributes to redox potential value" evidence="3">
    <location>
        <position position="31"/>
    </location>
</feature>
<keyword evidence="1 4" id="KW-1015">Disulfide bond</keyword>
<dbReference type="Proteomes" id="UP001360560">
    <property type="component" value="Unassembled WGS sequence"/>
</dbReference>
<protein>
    <recommendedName>
        <fullName evidence="2">Thioredoxin</fullName>
    </recommendedName>
</protein>
<organism evidence="6 7">
    <name type="scientific">Saccharomycopsis crataegensis</name>
    <dbReference type="NCBI Taxonomy" id="43959"/>
    <lineage>
        <taxon>Eukaryota</taxon>
        <taxon>Fungi</taxon>
        <taxon>Dikarya</taxon>
        <taxon>Ascomycota</taxon>
        <taxon>Saccharomycotina</taxon>
        <taxon>Saccharomycetes</taxon>
        <taxon>Saccharomycopsidaceae</taxon>
        <taxon>Saccharomycopsis</taxon>
    </lineage>
</organism>
<dbReference type="FunFam" id="3.40.30.10:FF:000245">
    <property type="entry name" value="Thioredoxin"/>
    <property type="match status" value="1"/>
</dbReference>
<evidence type="ECO:0000256" key="1">
    <source>
        <dbReference type="ARBA" id="ARBA00023157"/>
    </source>
</evidence>
<dbReference type="PRINTS" id="PR00421">
    <property type="entry name" value="THIOREDOXIN"/>
</dbReference>
<evidence type="ECO:0000256" key="2">
    <source>
        <dbReference type="PIRNR" id="PIRNR000077"/>
    </source>
</evidence>
<dbReference type="AlphaFoldDB" id="A0AAV5QII3"/>
<evidence type="ECO:0000313" key="7">
    <source>
        <dbReference type="Proteomes" id="UP001360560"/>
    </source>
</evidence>
<dbReference type="PIRSF" id="PIRSF000077">
    <property type="entry name" value="Thioredoxin"/>
    <property type="match status" value="1"/>
</dbReference>
<dbReference type="Pfam" id="PF00085">
    <property type="entry name" value="Thioredoxin"/>
    <property type="match status" value="1"/>
</dbReference>
<feature type="domain" description="Thioredoxin" evidence="5">
    <location>
        <begin position="2"/>
        <end position="103"/>
    </location>
</feature>
<dbReference type="Gene3D" id="3.40.30.10">
    <property type="entry name" value="Glutaredoxin"/>
    <property type="match status" value="1"/>
</dbReference>
<reference evidence="6 7" key="1">
    <citation type="journal article" date="2023" name="Elife">
        <title>Identification of key yeast species and microbe-microbe interactions impacting larval growth of Drosophila in the wild.</title>
        <authorList>
            <person name="Mure A."/>
            <person name="Sugiura Y."/>
            <person name="Maeda R."/>
            <person name="Honda K."/>
            <person name="Sakurai N."/>
            <person name="Takahashi Y."/>
            <person name="Watada M."/>
            <person name="Katoh T."/>
            <person name="Gotoh A."/>
            <person name="Gotoh Y."/>
            <person name="Taniguchi I."/>
            <person name="Nakamura K."/>
            <person name="Hayashi T."/>
            <person name="Katayama T."/>
            <person name="Uemura T."/>
            <person name="Hattori Y."/>
        </authorList>
    </citation>
    <scope>NUCLEOTIDE SEQUENCE [LARGE SCALE GENOMIC DNA]</scope>
    <source>
        <strain evidence="6 7">SC-9</strain>
    </source>
</reference>
<sequence length="103" mass="11193">MVKVLNNAPEFETAIKTDSLVVVDFFATWCGPCKMIAPLLEKFDEKFAAAAFYKLDIDEVPSIAQSQDITAMPTIVLYKGGKEVKRVVGANPAAIQQAISSNL</sequence>
<comment type="caution">
    <text evidence="6">The sequence shown here is derived from an EMBL/GenBank/DDBJ whole genome shotgun (WGS) entry which is preliminary data.</text>
</comment>
<dbReference type="SUPFAM" id="SSF52833">
    <property type="entry name" value="Thioredoxin-like"/>
    <property type="match status" value="1"/>
</dbReference>
<evidence type="ECO:0000256" key="4">
    <source>
        <dbReference type="PIRSR" id="PIRSR000077-4"/>
    </source>
</evidence>
<accession>A0AAV5QII3</accession>
<feature type="site" description="Contributes to redox potential value" evidence="3">
    <location>
        <position position="32"/>
    </location>
</feature>
<comment type="similarity">
    <text evidence="2">Belongs to the thioredoxin family.</text>
</comment>
<evidence type="ECO:0000259" key="5">
    <source>
        <dbReference type="PROSITE" id="PS51352"/>
    </source>
</evidence>
<dbReference type="InterPro" id="IPR017937">
    <property type="entry name" value="Thioredoxin_CS"/>
</dbReference>
<evidence type="ECO:0000313" key="6">
    <source>
        <dbReference type="EMBL" id="GMM34491.1"/>
    </source>
</evidence>
<keyword evidence="4" id="KW-0676">Redox-active center</keyword>
<dbReference type="NCBIfam" id="TIGR01068">
    <property type="entry name" value="thioredoxin"/>
    <property type="match status" value="1"/>
</dbReference>
<dbReference type="CDD" id="cd02947">
    <property type="entry name" value="TRX_family"/>
    <property type="match status" value="1"/>
</dbReference>
<gene>
    <name evidence="6" type="ORF">DASC09_018160</name>
</gene>
<dbReference type="GO" id="GO:0015035">
    <property type="term" value="F:protein-disulfide reductase activity"/>
    <property type="evidence" value="ECO:0007669"/>
    <property type="project" value="InterPro"/>
</dbReference>
<dbReference type="InterPro" id="IPR013766">
    <property type="entry name" value="Thioredoxin_domain"/>
</dbReference>